<dbReference type="Pfam" id="PF05157">
    <property type="entry name" value="MshEN"/>
    <property type="match status" value="1"/>
</dbReference>
<dbReference type="eggNOG" id="COG2804">
    <property type="taxonomic scope" value="Bacteria"/>
</dbReference>
<accession>I0IH10</accession>
<evidence type="ECO:0000256" key="2">
    <source>
        <dbReference type="ARBA" id="ARBA00022741"/>
    </source>
</evidence>
<dbReference type="InterPro" id="IPR037257">
    <property type="entry name" value="T2SS_E_N_sf"/>
</dbReference>
<dbReference type="InterPro" id="IPR007831">
    <property type="entry name" value="T2SS_GspE_N"/>
</dbReference>
<organism evidence="5 6">
    <name type="scientific">Phycisphaera mikurensis (strain NBRC 102666 / KCTC 22515 / FYK2301M01)</name>
    <dbReference type="NCBI Taxonomy" id="1142394"/>
    <lineage>
        <taxon>Bacteria</taxon>
        <taxon>Pseudomonadati</taxon>
        <taxon>Planctomycetota</taxon>
        <taxon>Phycisphaerae</taxon>
        <taxon>Phycisphaerales</taxon>
        <taxon>Phycisphaeraceae</taxon>
        <taxon>Phycisphaera</taxon>
    </lineage>
</organism>
<evidence type="ECO:0000313" key="5">
    <source>
        <dbReference type="EMBL" id="BAM04548.1"/>
    </source>
</evidence>
<gene>
    <name evidence="5" type="primary">pilB</name>
    <name evidence="5" type="ordered locus">PSMK_23890</name>
</gene>
<dbReference type="AlphaFoldDB" id="I0IH10"/>
<dbReference type="PANTHER" id="PTHR30258:SF2">
    <property type="entry name" value="COMG OPERON PROTEIN 1"/>
    <property type="match status" value="1"/>
</dbReference>
<dbReference type="SMART" id="SM00382">
    <property type="entry name" value="AAA"/>
    <property type="match status" value="1"/>
</dbReference>
<evidence type="ECO:0000259" key="4">
    <source>
        <dbReference type="PROSITE" id="PS00662"/>
    </source>
</evidence>
<comment type="similarity">
    <text evidence="1">Belongs to the GSP E family.</text>
</comment>
<dbReference type="SUPFAM" id="SSF52540">
    <property type="entry name" value="P-loop containing nucleoside triphosphate hydrolases"/>
    <property type="match status" value="1"/>
</dbReference>
<dbReference type="Gene3D" id="3.40.50.300">
    <property type="entry name" value="P-loop containing nucleotide triphosphate hydrolases"/>
    <property type="match status" value="1"/>
</dbReference>
<dbReference type="InterPro" id="IPR027417">
    <property type="entry name" value="P-loop_NTPase"/>
</dbReference>
<dbReference type="Gene3D" id="3.30.300.160">
    <property type="entry name" value="Type II secretion system, protein E, N-terminal domain"/>
    <property type="match status" value="1"/>
</dbReference>
<dbReference type="GO" id="GO:0016887">
    <property type="term" value="F:ATP hydrolysis activity"/>
    <property type="evidence" value="ECO:0007669"/>
    <property type="project" value="TreeGrafter"/>
</dbReference>
<keyword evidence="3" id="KW-0067">ATP-binding</keyword>
<dbReference type="PROSITE" id="PS00662">
    <property type="entry name" value="T2SP_E"/>
    <property type="match status" value="1"/>
</dbReference>
<feature type="domain" description="Bacterial type II secretion system protein E" evidence="4">
    <location>
        <begin position="339"/>
        <end position="353"/>
    </location>
</feature>
<dbReference type="Pfam" id="PF00437">
    <property type="entry name" value="T2SSE"/>
    <property type="match status" value="1"/>
</dbReference>
<dbReference type="Gene3D" id="3.30.450.90">
    <property type="match status" value="1"/>
</dbReference>
<proteinExistence type="inferred from homology"/>
<dbReference type="OrthoDB" id="244550at2"/>
<dbReference type="SUPFAM" id="SSF160246">
    <property type="entry name" value="EspE N-terminal domain-like"/>
    <property type="match status" value="1"/>
</dbReference>
<dbReference type="GO" id="GO:0005524">
    <property type="term" value="F:ATP binding"/>
    <property type="evidence" value="ECO:0007669"/>
    <property type="project" value="UniProtKB-KW"/>
</dbReference>
<keyword evidence="2" id="KW-0547">Nucleotide-binding</keyword>
<keyword evidence="6" id="KW-1185">Reference proteome</keyword>
<protein>
    <submittedName>
        <fullName evidence="5">Type IV pilus assembly protein PilB</fullName>
    </submittedName>
</protein>
<dbReference type="PANTHER" id="PTHR30258">
    <property type="entry name" value="TYPE II SECRETION SYSTEM PROTEIN GSPE-RELATED"/>
    <property type="match status" value="1"/>
</dbReference>
<reference evidence="5 6" key="1">
    <citation type="submission" date="2012-02" db="EMBL/GenBank/DDBJ databases">
        <title>Complete genome sequence of Phycisphaera mikurensis NBRC 102666.</title>
        <authorList>
            <person name="Ankai A."/>
            <person name="Hosoyama A."/>
            <person name="Terui Y."/>
            <person name="Sekine M."/>
            <person name="Fukai R."/>
            <person name="Kato Y."/>
            <person name="Nakamura S."/>
            <person name="Yamada-Narita S."/>
            <person name="Kawakoshi A."/>
            <person name="Fukunaga Y."/>
            <person name="Yamazaki S."/>
            <person name="Fujita N."/>
        </authorList>
    </citation>
    <scope>NUCLEOTIDE SEQUENCE [LARGE SCALE GENOMIC DNA]</scope>
    <source>
        <strain evidence="6">NBRC 102666 / KCTC 22515 / FYK2301M01</strain>
    </source>
</reference>
<dbReference type="GO" id="GO:0005886">
    <property type="term" value="C:plasma membrane"/>
    <property type="evidence" value="ECO:0007669"/>
    <property type="project" value="TreeGrafter"/>
</dbReference>
<evidence type="ECO:0000256" key="3">
    <source>
        <dbReference type="ARBA" id="ARBA00022840"/>
    </source>
</evidence>
<dbReference type="FunFam" id="3.40.50.300:FF:000398">
    <property type="entry name" value="Type IV pilus assembly ATPase PilB"/>
    <property type="match status" value="1"/>
</dbReference>
<sequence>MPELSGQTGQPVLTADDLVAEESALALLPAAAASDLGVLPLSLDGDRLRLAIADLRDFETLDAVRAATGRALRPRLADAADLDEAIDRAYGSHAERMIAGMGGSDGTPGDTEGATSVDLAAKLEELAREPTVVNLVNLLIHDAVQAGASDVHIEPFEKTLSVKYRIDGLLHGVSPPPRHLRDAVTSRIKVIAGLDIAERFLPQDGHIDFDVLSALGGGRRRKVDLRVSTVPTVHGESVVMRILDRSAALKGIEDLGLDPARHDTLTDTLARPHGIFLVTGPTGSGKSTTLYAALQHLYDPSKKILTIEDPVEYELEGVNQIPVNPKRGLGFADGLRAILRQDPDVVMIGEIRDRETAEIAIRAALTGHLVLSTLHTNDAAGAVTRLIDMGVEPFLVASSLQAVLAQRLVRKICEGCRREVPASPALLRRLGHLQDAAAGRSFFEGAGCRACRQVGYRGRRAVFELLPVSAELREAINRRASMSEIRALFPDGHVPMIEDGYRLAAEGVTTLEEVVGVAAA</sequence>
<dbReference type="CDD" id="cd01129">
    <property type="entry name" value="PulE-GspE-like"/>
    <property type="match status" value="1"/>
</dbReference>
<evidence type="ECO:0000256" key="1">
    <source>
        <dbReference type="ARBA" id="ARBA00006611"/>
    </source>
</evidence>
<dbReference type="InterPro" id="IPR003593">
    <property type="entry name" value="AAA+_ATPase"/>
</dbReference>
<dbReference type="STRING" id="1142394.PSMK_23890"/>
<dbReference type="HOGENOM" id="CLU_013446_10_5_0"/>
<dbReference type="EMBL" id="AP012338">
    <property type="protein sequence ID" value="BAM04548.1"/>
    <property type="molecule type" value="Genomic_DNA"/>
</dbReference>
<dbReference type="InterPro" id="IPR001482">
    <property type="entry name" value="T2SS/T4SS_dom"/>
</dbReference>
<evidence type="ECO:0000313" key="6">
    <source>
        <dbReference type="Proteomes" id="UP000007881"/>
    </source>
</evidence>
<dbReference type="PATRIC" id="fig|1142394.8.peg.2469"/>
<dbReference type="RefSeq" id="WP_014437761.1">
    <property type="nucleotide sequence ID" value="NC_017080.1"/>
</dbReference>
<dbReference type="KEGG" id="phm:PSMK_23890"/>
<dbReference type="Proteomes" id="UP000007881">
    <property type="component" value="Chromosome"/>
</dbReference>
<name>I0IH10_PHYMF</name>